<dbReference type="Proteomes" id="UP000318237">
    <property type="component" value="Chromosome"/>
</dbReference>
<evidence type="ECO:0000313" key="2">
    <source>
        <dbReference type="Proteomes" id="UP000318237"/>
    </source>
</evidence>
<dbReference type="GO" id="GO:0004096">
    <property type="term" value="F:catalase activity"/>
    <property type="evidence" value="ECO:0007669"/>
    <property type="project" value="UniProtKB-EC"/>
</dbReference>
<reference evidence="1 2" key="1">
    <citation type="submission" date="2019-06" db="EMBL/GenBank/DDBJ databases">
        <title>Whole genome sequencing of XDR Enterobacter.</title>
        <authorList>
            <person name="Gnana Soundari P."/>
            <person name="Vijayakumar R."/>
            <person name="Krishnan P."/>
        </authorList>
    </citation>
    <scope>NUCLEOTIDE SEQUENCE [LARGE SCALE GENOMIC DNA]</scope>
    <source>
        <strain evidence="1 2">C126</strain>
    </source>
</reference>
<dbReference type="EMBL" id="CP041054">
    <property type="protein sequence ID" value="QDE47197.1"/>
    <property type="molecule type" value="Genomic_DNA"/>
</dbReference>
<sequence>MQYNSTPVFFIRRNIAFNNFIHTVFRATDSIIQSAAFYRIYRNWMRLM</sequence>
<protein>
    <submittedName>
        <fullName evidence="1">Catalase</fullName>
        <ecNumber evidence="1">1.11.1.6</ecNumber>
    </submittedName>
</protein>
<proteinExistence type="predicted"/>
<keyword evidence="1" id="KW-0560">Oxidoreductase</keyword>
<accession>A0A4Y5ZP00</accession>
<organism evidence="1 2">
    <name type="scientific">Enterobacter hormaechei</name>
    <dbReference type="NCBI Taxonomy" id="158836"/>
    <lineage>
        <taxon>Bacteria</taxon>
        <taxon>Pseudomonadati</taxon>
        <taxon>Pseudomonadota</taxon>
        <taxon>Gammaproteobacteria</taxon>
        <taxon>Enterobacterales</taxon>
        <taxon>Enterobacteriaceae</taxon>
        <taxon>Enterobacter</taxon>
        <taxon>Enterobacter cloacae complex</taxon>
    </lineage>
</organism>
<evidence type="ECO:0000313" key="1">
    <source>
        <dbReference type="EMBL" id="QDE47197.1"/>
    </source>
</evidence>
<keyword evidence="1" id="KW-0575">Peroxidase</keyword>
<dbReference type="GO" id="GO:0020037">
    <property type="term" value="F:heme binding"/>
    <property type="evidence" value="ECO:0007669"/>
    <property type="project" value="InterPro"/>
</dbReference>
<dbReference type="InterPro" id="IPR020835">
    <property type="entry name" value="Catalase_sf"/>
</dbReference>
<gene>
    <name evidence="1" type="ORF">EIN43_03650</name>
</gene>
<dbReference type="AlphaFoldDB" id="A0A4Y5ZP00"/>
<dbReference type="EC" id="1.11.1.6" evidence="1"/>
<dbReference type="SUPFAM" id="SSF56634">
    <property type="entry name" value="Heme-dependent catalase-like"/>
    <property type="match status" value="1"/>
</dbReference>
<name>A0A4Y5ZP00_9ENTR</name>